<proteinExistence type="predicted"/>
<protein>
    <recommendedName>
        <fullName evidence="15">Autocrine motility factor receptor</fullName>
    </recommendedName>
</protein>
<evidence type="ECO:0000256" key="2">
    <source>
        <dbReference type="ARBA" id="ARBA00022692"/>
    </source>
</evidence>
<dbReference type="Proteomes" id="UP000822476">
    <property type="component" value="Unassembled WGS sequence"/>
</dbReference>
<dbReference type="GO" id="GO:0061630">
    <property type="term" value="F:ubiquitin protein ligase activity"/>
    <property type="evidence" value="ECO:0007669"/>
    <property type="project" value="TreeGrafter"/>
</dbReference>
<feature type="region of interest" description="Disordered" evidence="9">
    <location>
        <begin position="545"/>
        <end position="594"/>
    </location>
</feature>
<evidence type="ECO:0000256" key="5">
    <source>
        <dbReference type="ARBA" id="ARBA00022833"/>
    </source>
</evidence>
<dbReference type="Pfam" id="PF13639">
    <property type="entry name" value="zf-RING_2"/>
    <property type="match status" value="1"/>
</dbReference>
<dbReference type="GO" id="GO:0005783">
    <property type="term" value="C:endoplasmic reticulum"/>
    <property type="evidence" value="ECO:0007669"/>
    <property type="project" value="TreeGrafter"/>
</dbReference>
<feature type="transmembrane region" description="Helical" evidence="10">
    <location>
        <begin position="116"/>
        <end position="133"/>
    </location>
</feature>
<organism evidence="13 14">
    <name type="scientific">Paragonimus skrjabini miyazakii</name>
    <dbReference type="NCBI Taxonomy" id="59628"/>
    <lineage>
        <taxon>Eukaryota</taxon>
        <taxon>Metazoa</taxon>
        <taxon>Spiralia</taxon>
        <taxon>Lophotrochozoa</taxon>
        <taxon>Platyhelminthes</taxon>
        <taxon>Trematoda</taxon>
        <taxon>Digenea</taxon>
        <taxon>Plagiorchiida</taxon>
        <taxon>Troglotremata</taxon>
        <taxon>Troglotrematidae</taxon>
        <taxon>Paragonimus</taxon>
    </lineage>
</organism>
<dbReference type="Pfam" id="PF02845">
    <property type="entry name" value="CUE"/>
    <property type="match status" value="1"/>
</dbReference>
<keyword evidence="14" id="KW-1185">Reference proteome</keyword>
<keyword evidence="5" id="KW-0862">Zinc</keyword>
<feature type="transmembrane region" description="Helical" evidence="10">
    <location>
        <begin position="297"/>
        <end position="320"/>
    </location>
</feature>
<evidence type="ECO:0000256" key="9">
    <source>
        <dbReference type="SAM" id="MobiDB-lite"/>
    </source>
</evidence>
<dbReference type="GO" id="GO:0006511">
    <property type="term" value="P:ubiquitin-dependent protein catabolic process"/>
    <property type="evidence" value="ECO:0007669"/>
    <property type="project" value="TreeGrafter"/>
</dbReference>
<accession>A0A8S9YY41</accession>
<name>A0A8S9YY41_9TREM</name>
<dbReference type="GO" id="GO:0030968">
    <property type="term" value="P:endoplasmic reticulum unfolded protein response"/>
    <property type="evidence" value="ECO:0007669"/>
    <property type="project" value="TreeGrafter"/>
</dbReference>
<dbReference type="PANTHER" id="PTHR15067:SF5">
    <property type="entry name" value="E3 UBIQUITIN-PROTEIN LIGASE AMFR"/>
    <property type="match status" value="1"/>
</dbReference>
<feature type="domain" description="CUE" evidence="12">
    <location>
        <begin position="712"/>
        <end position="754"/>
    </location>
</feature>
<comment type="subcellular location">
    <subcellularLocation>
        <location evidence="1">Membrane</location>
        <topology evidence="1">Multi-pass membrane protein</topology>
    </subcellularLocation>
</comment>
<evidence type="ECO:0000256" key="6">
    <source>
        <dbReference type="ARBA" id="ARBA00022989"/>
    </source>
</evidence>
<dbReference type="SUPFAM" id="SSF57850">
    <property type="entry name" value="RING/U-box"/>
    <property type="match status" value="1"/>
</dbReference>
<feature type="transmembrane region" description="Helical" evidence="10">
    <location>
        <begin position="139"/>
        <end position="157"/>
    </location>
</feature>
<sequence>MMPLTQNFFRLLALPISSEVLIFLILSTTSLLFCLFESIIYPNVNVDASLGLSDESHDPANSSDVSAEPSILEMRSVFIASVLCLFGVLFFVRKVLHFVFFEKLTDSERNIMSRMLFMFVLFRSIILSGAINVSHLASVFGWIVWFSLLGLLQSCTLVATSRCSQLTASSRISRREWFRISATLGFLFVGNWYLLTGGLSNRFLLADVGSTDKSTVDRTERSLSSSLKNPTALGVLIAKLTGKKEPMYDTVDVVAYIVAESIQMFCLTTYLVSGLIIQAYDRWKLSIGQSWPHQSLFTYYLDLVHVVVYHVIAIAHYLHLLLWSRIFSVASLVVFLHIRGAYSILTGRIYRHLRYRQLSKYIADNFTLCTETKPESNGSSLPDATSDNSTRDGDGASEVCAICWDPLSTWRLLPCRHAFHESCLRSWLEQNPTCPTCRRELGVPSWLLSNGSRHSSGDTHTGHAAFDLLLRNLVRRTDTRSEMPLNQPAANPYPDLASQPVPPNQSGGRSLFAAAVGLNLGVSIGSAPMVAAAAQAVARDAAPGTPRVVSANSSSTEAVAQATMGSPSSLDRTTQLRSRQSGIQQSPQVDATVHDGNNQVQRRSFHFDGSRYFPWLPSLHVELSEASRTYLNQSFANVFMFFYYTVIREVFSGGISNNLDPSAHPPNTTSLQTQPSSSTTTTSTPTDYQGNTDDASGVFDPEAYELIRLPLNLRAPAQTIASMFPQFPLSTIVADLASTRVPELTVENLIQRPAPCTPRREVSWASGLYPTSSEPTRLAEDSSTKRVSKELDVVSSSTADFSSMPNQPSTSFSAAASDGNHSHLTKRDQSLTDKK</sequence>
<feature type="compositionally biased region" description="Polar residues" evidence="9">
    <location>
        <begin position="373"/>
        <end position="388"/>
    </location>
</feature>
<dbReference type="GO" id="GO:0008270">
    <property type="term" value="F:zinc ion binding"/>
    <property type="evidence" value="ECO:0007669"/>
    <property type="project" value="UniProtKB-KW"/>
</dbReference>
<keyword evidence="3" id="KW-0479">Metal-binding</keyword>
<feature type="region of interest" description="Disordered" evidence="9">
    <location>
        <begin position="373"/>
        <end position="393"/>
    </location>
</feature>
<dbReference type="OrthoDB" id="3824970at2759"/>
<feature type="domain" description="RING-type" evidence="11">
    <location>
        <begin position="400"/>
        <end position="438"/>
    </location>
</feature>
<feature type="region of interest" description="Disordered" evidence="9">
    <location>
        <begin position="661"/>
        <end position="695"/>
    </location>
</feature>
<dbReference type="GO" id="GO:0000151">
    <property type="term" value="C:ubiquitin ligase complex"/>
    <property type="evidence" value="ECO:0007669"/>
    <property type="project" value="TreeGrafter"/>
</dbReference>
<gene>
    <name evidence="13" type="ORF">EG68_04450</name>
</gene>
<feature type="compositionally biased region" description="Basic and acidic residues" evidence="9">
    <location>
        <begin position="825"/>
        <end position="835"/>
    </location>
</feature>
<keyword evidence="6 10" id="KW-1133">Transmembrane helix</keyword>
<dbReference type="InterPro" id="IPR013083">
    <property type="entry name" value="Znf_RING/FYVE/PHD"/>
</dbReference>
<evidence type="ECO:0000256" key="7">
    <source>
        <dbReference type="ARBA" id="ARBA00023136"/>
    </source>
</evidence>
<reference evidence="13" key="1">
    <citation type="submission" date="2019-07" db="EMBL/GenBank/DDBJ databases">
        <title>Annotation for the trematode Paragonimus miyazaki's.</title>
        <authorList>
            <person name="Choi Y.-J."/>
        </authorList>
    </citation>
    <scope>NUCLEOTIDE SEQUENCE</scope>
    <source>
        <strain evidence="13">Japan</strain>
    </source>
</reference>
<feature type="compositionally biased region" description="Polar residues" evidence="9">
    <location>
        <begin position="550"/>
        <end position="594"/>
    </location>
</feature>
<feature type="compositionally biased region" description="Polar residues" evidence="9">
    <location>
        <begin position="794"/>
        <end position="814"/>
    </location>
</feature>
<evidence type="ECO:0000256" key="3">
    <source>
        <dbReference type="ARBA" id="ARBA00022723"/>
    </source>
</evidence>
<dbReference type="InterPro" id="IPR003892">
    <property type="entry name" value="CUE"/>
</dbReference>
<evidence type="ECO:0000313" key="13">
    <source>
        <dbReference type="EMBL" id="KAF7258276.1"/>
    </source>
</evidence>
<keyword evidence="2 10" id="KW-0812">Transmembrane</keyword>
<dbReference type="PROSITE" id="PS50089">
    <property type="entry name" value="ZF_RING_2"/>
    <property type="match status" value="1"/>
</dbReference>
<dbReference type="PROSITE" id="PS51140">
    <property type="entry name" value="CUE"/>
    <property type="match status" value="1"/>
</dbReference>
<evidence type="ECO:0000256" key="1">
    <source>
        <dbReference type="ARBA" id="ARBA00004141"/>
    </source>
</evidence>
<evidence type="ECO:0000259" key="12">
    <source>
        <dbReference type="PROSITE" id="PS51140"/>
    </source>
</evidence>
<feature type="compositionally biased region" description="Basic and acidic residues" evidence="9">
    <location>
        <begin position="777"/>
        <end position="792"/>
    </location>
</feature>
<dbReference type="GO" id="GO:0070936">
    <property type="term" value="P:protein K48-linked ubiquitination"/>
    <property type="evidence" value="ECO:0007669"/>
    <property type="project" value="TreeGrafter"/>
</dbReference>
<dbReference type="InterPro" id="IPR001841">
    <property type="entry name" value="Znf_RING"/>
</dbReference>
<feature type="region of interest" description="Disordered" evidence="9">
    <location>
        <begin position="766"/>
        <end position="835"/>
    </location>
</feature>
<dbReference type="EMBL" id="JTDE01001826">
    <property type="protein sequence ID" value="KAF7258276.1"/>
    <property type="molecule type" value="Genomic_DNA"/>
</dbReference>
<feature type="compositionally biased region" description="Low complexity" evidence="9">
    <location>
        <begin position="668"/>
        <end position="686"/>
    </location>
</feature>
<dbReference type="GO" id="GO:0005829">
    <property type="term" value="C:cytosol"/>
    <property type="evidence" value="ECO:0007669"/>
    <property type="project" value="TreeGrafter"/>
</dbReference>
<dbReference type="Gene3D" id="3.30.40.10">
    <property type="entry name" value="Zinc/RING finger domain, C3HC4 (zinc finger)"/>
    <property type="match status" value="1"/>
</dbReference>
<comment type="caution">
    <text evidence="13">The sequence shown here is derived from an EMBL/GenBank/DDBJ whole genome shotgun (WGS) entry which is preliminary data.</text>
</comment>
<dbReference type="PANTHER" id="PTHR15067">
    <property type="entry name" value="E3 UBIQUITIN-PROTEIN LIGASE RNF8"/>
    <property type="match status" value="1"/>
</dbReference>
<keyword evidence="4 8" id="KW-0863">Zinc-finger</keyword>
<evidence type="ECO:0000256" key="10">
    <source>
        <dbReference type="SAM" id="Phobius"/>
    </source>
</evidence>
<feature type="transmembrane region" description="Helical" evidence="10">
    <location>
        <begin position="77"/>
        <end position="96"/>
    </location>
</feature>
<evidence type="ECO:0008006" key="15">
    <source>
        <dbReference type="Google" id="ProtNLM"/>
    </source>
</evidence>
<evidence type="ECO:0000256" key="8">
    <source>
        <dbReference type="PROSITE-ProRule" id="PRU00175"/>
    </source>
</evidence>
<dbReference type="GO" id="GO:0016020">
    <property type="term" value="C:membrane"/>
    <property type="evidence" value="ECO:0007669"/>
    <property type="project" value="UniProtKB-SubCell"/>
</dbReference>
<evidence type="ECO:0000256" key="4">
    <source>
        <dbReference type="ARBA" id="ARBA00022771"/>
    </source>
</evidence>
<dbReference type="SMART" id="SM00184">
    <property type="entry name" value="RING"/>
    <property type="match status" value="1"/>
</dbReference>
<dbReference type="AlphaFoldDB" id="A0A8S9YY41"/>
<feature type="transmembrane region" description="Helical" evidence="10">
    <location>
        <begin position="20"/>
        <end position="41"/>
    </location>
</feature>
<dbReference type="GO" id="GO:0043130">
    <property type="term" value="F:ubiquitin binding"/>
    <property type="evidence" value="ECO:0007669"/>
    <property type="project" value="InterPro"/>
</dbReference>
<dbReference type="Gene3D" id="1.10.8.10">
    <property type="entry name" value="DNA helicase RuvA subunit, C-terminal domain"/>
    <property type="match status" value="1"/>
</dbReference>
<keyword evidence="7 10" id="KW-0472">Membrane</keyword>
<feature type="transmembrane region" description="Helical" evidence="10">
    <location>
        <begin position="253"/>
        <end position="277"/>
    </location>
</feature>
<feature type="transmembrane region" description="Helical" evidence="10">
    <location>
        <begin position="177"/>
        <end position="195"/>
    </location>
</feature>
<evidence type="ECO:0000259" key="11">
    <source>
        <dbReference type="PROSITE" id="PS50089"/>
    </source>
</evidence>
<evidence type="ECO:0000313" key="14">
    <source>
        <dbReference type="Proteomes" id="UP000822476"/>
    </source>
</evidence>